<evidence type="ECO:0000259" key="3">
    <source>
        <dbReference type="Pfam" id="PF24536"/>
    </source>
</evidence>
<keyword evidence="5" id="KW-1185">Reference proteome</keyword>
<dbReference type="PANTHER" id="PTHR14776">
    <property type="entry name" value="CADHERIN-LIKE AND PC-ESTERASE DOMAIN-CONTAINING PROTEIN 1"/>
    <property type="match status" value="1"/>
</dbReference>
<evidence type="ECO:0000313" key="4">
    <source>
        <dbReference type="Ensembl" id="ENSLLEP00000016356.1"/>
    </source>
</evidence>
<proteinExistence type="predicted"/>
<organism evidence="4 5">
    <name type="scientific">Leptobrachium leishanense</name>
    <name type="common">Leishan spiny toad</name>
    <dbReference type="NCBI Taxonomy" id="445787"/>
    <lineage>
        <taxon>Eukaryota</taxon>
        <taxon>Metazoa</taxon>
        <taxon>Chordata</taxon>
        <taxon>Craniata</taxon>
        <taxon>Vertebrata</taxon>
        <taxon>Euteleostomi</taxon>
        <taxon>Amphibia</taxon>
        <taxon>Batrachia</taxon>
        <taxon>Anura</taxon>
        <taxon>Pelobatoidea</taxon>
        <taxon>Megophryidae</taxon>
        <taxon>Leptobrachium</taxon>
    </lineage>
</organism>
<accession>A0A8C5MSB4</accession>
<dbReference type="OrthoDB" id="1932925at2759"/>
<feature type="domain" description="Cadherin-like beta-sandwich-like" evidence="2">
    <location>
        <begin position="555"/>
        <end position="639"/>
    </location>
</feature>
<feature type="domain" description="NXPE C-terminal" evidence="3">
    <location>
        <begin position="719"/>
        <end position="850"/>
    </location>
</feature>
<protein>
    <submittedName>
        <fullName evidence="4">Cadherin like and PC-esterase domain containing 1</fullName>
    </submittedName>
</protein>
<dbReference type="InterPro" id="IPR025883">
    <property type="entry name" value="Cadherin-like_domain"/>
</dbReference>
<dbReference type="Gene3D" id="3.30.470.20">
    <property type="entry name" value="ATP-grasp fold, B domain"/>
    <property type="match status" value="1"/>
</dbReference>
<evidence type="ECO:0000259" key="2">
    <source>
        <dbReference type="Pfam" id="PF12733"/>
    </source>
</evidence>
<dbReference type="AlphaFoldDB" id="A0A8C5MSB4"/>
<reference evidence="4" key="2">
    <citation type="submission" date="2025-09" db="UniProtKB">
        <authorList>
            <consortium name="Ensembl"/>
        </authorList>
    </citation>
    <scope>IDENTIFICATION</scope>
</reference>
<evidence type="ECO:0000256" key="1">
    <source>
        <dbReference type="SAM" id="Phobius"/>
    </source>
</evidence>
<dbReference type="GeneTree" id="ENSGT00390000015216"/>
<keyword evidence="1" id="KW-1133">Transmembrane helix</keyword>
<feature type="transmembrane region" description="Helical" evidence="1">
    <location>
        <begin position="12"/>
        <end position="31"/>
    </location>
</feature>
<sequence>MGWRRRYLPSPTFVCLVVAVCVFYQSLTVLWRRTTWSLEAYAADTQGMVLDGTPKPACLSTWDGLYRSVMEFKNNIKKSANPRTEQRAFLYVHPSLGNEESGLYERLLTRLGYTVRSAGPAFLKQDGLLQHGVPNSGDLLIYIPSYKSIDSNCPEKQKLIELIPRKQMNLLPEMQQLLCNKERICRTLNICPEFQNHSVCSSGSEVPLGRKYLTGHLPISSSTKIKEYRSLCETAHNLLSLLSLKSEDKAPSLESPVLRTFVLVTSLSPLRAFVHSTGIVRYDPNRYIPIKLQHFYEKFVKSEPAMKAFNTMKETIGKFLLTLEVLSEASAVGFQAIDRCAECFQLLTVDIVHRNPLRPAVLQVKEHFWFEGLNEEDQITKETIIGNTFQFISQNTCDSIELRRYIEKPSDSKESVCRVDSYSTDSRETIQMLFSFAQELTNPGEFEMVYPSTSDSLVTWKSELYHEFDPAKKLQSISSIHNLLLHLLQSFRLDTFQTTDTFSPVRSTFQNKERQVQPASPGVADDTLAGTEQITCNQDNDTLSHIRRIFSRPQLDLTPEFNSNIKAYYVEVPFDVVTVEVGAEPASCRSRVHLDNAEGPRIANYPLGLGNNQITIFVTDDSKPSPALLGIYRITVHREDRPSLPLFEHYKACGFLQDCGLVIDDEQPCGVRPLSAETLSRLSQAQNRKCDTGDAKGLWIIPCLSCADNRTCDWRAMSWQPYTCKHPIMSKRGLQQCLKDRKVLFIGDSTNRGIMFYLIERVNETLQEWQKSHGMKLYNNVNQRRTMVSYSYYPQFWIDADQRPTFEQALEQLINRSRPLKNTNETILVVGGVQWLSPNHLQIIHNVLSRVKLSDILVIVKSTGMGFHLPVYGIRFLSPIQIKQLLHENLLILETARRYGFEVVDTFGMTMGRYKEFLQGKCGCHFHEVVKSDVFREQRGKKMKLLKNYTFGNVRLSQDVYVKMVRIFRKAPSESVSPLSAQEADCIYYRNPWTDTKTHLK</sequence>
<dbReference type="Pfam" id="PF12733">
    <property type="entry name" value="Cadherin-like"/>
    <property type="match status" value="1"/>
</dbReference>
<dbReference type="PANTHER" id="PTHR14776:SF1">
    <property type="entry name" value="CADHERIN-LIKE AND PC-ESTERASE DOMAIN-CONTAINING PROTEIN 1"/>
    <property type="match status" value="1"/>
</dbReference>
<reference evidence="4" key="1">
    <citation type="submission" date="2025-08" db="UniProtKB">
        <authorList>
            <consortium name="Ensembl"/>
        </authorList>
    </citation>
    <scope>IDENTIFICATION</scope>
</reference>
<dbReference type="Ensembl" id="ENSLLET00000016980.1">
    <property type="protein sequence ID" value="ENSLLEP00000016356.1"/>
    <property type="gene ID" value="ENSLLEG00000010420.1"/>
</dbReference>
<gene>
    <name evidence="4" type="primary">CPED1</name>
</gene>
<evidence type="ECO:0000313" key="5">
    <source>
        <dbReference type="Proteomes" id="UP000694569"/>
    </source>
</evidence>
<dbReference type="Pfam" id="PF24536">
    <property type="entry name" value="NXPE4_C"/>
    <property type="match status" value="1"/>
</dbReference>
<dbReference type="InterPro" id="IPR057106">
    <property type="entry name" value="NXPE4_C"/>
</dbReference>
<keyword evidence="1" id="KW-0472">Membrane</keyword>
<dbReference type="Proteomes" id="UP000694569">
    <property type="component" value="Unplaced"/>
</dbReference>
<name>A0A8C5MSB4_9ANUR</name>
<keyword evidence="1" id="KW-0812">Transmembrane</keyword>